<gene>
    <name evidence="1" type="ORF">NLI96_g7423</name>
</gene>
<sequence>MIPTNSEWLAQNLSSLLSSPYIHFPKPPAGLPGLRLGHGPIDLFSTRFTNLFSDEAKGTVDGQEVDKAGLKDALLAIQRTWNADSANVTPSASADPKHIAAELTWTLSKTDTRVEAKATATTIEEGGAPRINFLKLEGDKALFQSQSE</sequence>
<reference evidence="1" key="1">
    <citation type="submission" date="2022-07" db="EMBL/GenBank/DDBJ databases">
        <title>Genome Sequence of Physisporinus lineatus.</title>
        <authorList>
            <person name="Buettner E."/>
        </authorList>
    </citation>
    <scope>NUCLEOTIDE SEQUENCE</scope>
    <source>
        <strain evidence="1">VT162</strain>
    </source>
</reference>
<proteinExistence type="predicted"/>
<name>A0AAD5V0Z8_9APHY</name>
<protein>
    <submittedName>
        <fullName evidence="1">Uncharacterized protein</fullName>
    </submittedName>
</protein>
<evidence type="ECO:0000313" key="1">
    <source>
        <dbReference type="EMBL" id="KAJ3481783.1"/>
    </source>
</evidence>
<dbReference type="AlphaFoldDB" id="A0AAD5V0Z8"/>
<organism evidence="1 2">
    <name type="scientific">Meripilus lineatus</name>
    <dbReference type="NCBI Taxonomy" id="2056292"/>
    <lineage>
        <taxon>Eukaryota</taxon>
        <taxon>Fungi</taxon>
        <taxon>Dikarya</taxon>
        <taxon>Basidiomycota</taxon>
        <taxon>Agaricomycotina</taxon>
        <taxon>Agaricomycetes</taxon>
        <taxon>Polyporales</taxon>
        <taxon>Meripilaceae</taxon>
        <taxon>Meripilus</taxon>
    </lineage>
</organism>
<comment type="caution">
    <text evidence="1">The sequence shown here is derived from an EMBL/GenBank/DDBJ whole genome shotgun (WGS) entry which is preliminary data.</text>
</comment>
<evidence type="ECO:0000313" key="2">
    <source>
        <dbReference type="Proteomes" id="UP001212997"/>
    </source>
</evidence>
<dbReference type="Proteomes" id="UP001212997">
    <property type="component" value="Unassembled WGS sequence"/>
</dbReference>
<dbReference type="EMBL" id="JANAWD010000304">
    <property type="protein sequence ID" value="KAJ3481783.1"/>
    <property type="molecule type" value="Genomic_DNA"/>
</dbReference>
<accession>A0AAD5V0Z8</accession>
<keyword evidence="2" id="KW-1185">Reference proteome</keyword>